<dbReference type="GO" id="GO:0016887">
    <property type="term" value="F:ATP hydrolysis activity"/>
    <property type="evidence" value="ECO:0007669"/>
    <property type="project" value="InterPro"/>
</dbReference>
<reference evidence="2 3" key="1">
    <citation type="journal article" date="2010" name="PLoS ONE">
        <title>The glycobiome of the rumen bacterium Butyrivibrio proteoclasticus B316(T) highlights adaptation to a polysaccharide-rich environment.</title>
        <authorList>
            <person name="Kelly W.J."/>
            <person name="Leahy S.C."/>
            <person name="Altermann E."/>
            <person name="Yeoman C.J."/>
            <person name="Dunne J.C."/>
            <person name="Kong Z."/>
            <person name="Pacheco D.M."/>
            <person name="Li D."/>
            <person name="Noel S.J."/>
            <person name="Moon C.D."/>
            <person name="Cookson A.L."/>
            <person name="Attwood G.T."/>
        </authorList>
    </citation>
    <scope>NUCLEOTIDE SEQUENCE [LARGE SCALE GENOMIC DNA]</scope>
    <source>
        <strain evidence="3">ATCC 51982 / DSM 14932 / B316</strain>
    </source>
</reference>
<gene>
    <name evidence="2" type="ordered locus">bpr_I1913</name>
</gene>
<organism evidence="2 3">
    <name type="scientific">Butyrivibrio proteoclasticus (strain ATCC 51982 / DSM 14932 / B316)</name>
    <name type="common">Clostridium proteoclasticum</name>
    <dbReference type="NCBI Taxonomy" id="515622"/>
    <lineage>
        <taxon>Bacteria</taxon>
        <taxon>Bacillati</taxon>
        <taxon>Bacillota</taxon>
        <taxon>Clostridia</taxon>
        <taxon>Lachnospirales</taxon>
        <taxon>Lachnospiraceae</taxon>
        <taxon>Butyrivibrio</taxon>
    </lineage>
</organism>
<proteinExistence type="predicted"/>
<feature type="domain" description="ATPase dynein-related AAA" evidence="1">
    <location>
        <begin position="401"/>
        <end position="512"/>
    </location>
</feature>
<dbReference type="InterPro" id="IPR027417">
    <property type="entry name" value="P-loop_NTPase"/>
</dbReference>
<dbReference type="eggNOG" id="COG1401">
    <property type="taxonomic scope" value="Bacteria"/>
</dbReference>
<dbReference type="Gene3D" id="3.40.50.300">
    <property type="entry name" value="P-loop containing nucleotide triphosphate hydrolases"/>
    <property type="match status" value="1"/>
</dbReference>
<dbReference type="STRING" id="515622.bpr_I1913"/>
<dbReference type="InterPro" id="IPR011704">
    <property type="entry name" value="ATPase_dyneun-rel_AAA"/>
</dbReference>
<evidence type="ECO:0000313" key="2">
    <source>
        <dbReference type="EMBL" id="ADL34647.1"/>
    </source>
</evidence>
<dbReference type="EMBL" id="CP001810">
    <property type="protein sequence ID" value="ADL34647.1"/>
    <property type="molecule type" value="Genomic_DNA"/>
</dbReference>
<evidence type="ECO:0000313" key="3">
    <source>
        <dbReference type="Proteomes" id="UP000001299"/>
    </source>
</evidence>
<sequence length="728" mass="84249">MYNMSFTPFARYRNFTLANLKSLLEVYPDMAGSISWDFAKDLAEERLKGYKRTAYQQACQLGLEDRSTNSFKVHNYLYTFDDNNLTRYLVFWFKTYYAPNPYVKSDDEAFLLYCRLCEDILQSENHSVSFEEFVEKNIGGKSDDILLNAIKAFAAPVKYKKVGNDDFLYVSDEDVTAVESEIAFIKTNFPIGESKSERDFFERFSYQNFCKFYDEPEDPLVKDGEELENVYDTRIELPFKQSKKCAQQLVDCIYGIDKFKRISSLLKINDKNIKIVTDDLGGNYLRYIFPRTSSDSYNDESRVFLEKEYEIPVDDSLEICRLSNQWVSTELNEATSSGLSLIALISIINANYSDVIKIYEEDGKWYLDILMREFKLEELPNCFDSDFAQRYISSLIAKPFVILTGNSGTGKTRIAKQISQYLEKDVDGKRNWLIVPVGADWTDNTKMLGFYNPLEERYVSTPTLDFILQASENVSIPHFLILDEMNLSHVERYFSDFLSAMESDEEIPLYKKPVQKGNTEDSEDVIPEKIRLPKNLFVTGTVNIDETTYMFSPKVLDRSNVVEFKPEEADVLKLMTGATDVNKVEAADFGVAEGFTVLASEIRNGVCNVEQAKLEQVRTFLGSIYEDLQESGFEFAYRTVKEIRQYFAAAYELHKDEFNLTRTMDEQIVQKILPKIYGDRKQIGKLLDTLEEKCKKGIEDPSKEMTLSVKKIKQMKKRLDKYQYASFM</sequence>
<protein>
    <submittedName>
        <fullName evidence="2">ATPase AAA family</fullName>
    </submittedName>
</protein>
<dbReference type="GO" id="GO:0005524">
    <property type="term" value="F:ATP binding"/>
    <property type="evidence" value="ECO:0007669"/>
    <property type="project" value="InterPro"/>
</dbReference>
<dbReference type="KEGG" id="bpb:bpr_I1913"/>
<evidence type="ECO:0000259" key="1">
    <source>
        <dbReference type="Pfam" id="PF07728"/>
    </source>
</evidence>
<dbReference type="HOGENOM" id="CLU_384454_0_0_9"/>
<dbReference type="REBASE" id="27311">
    <property type="entry name" value="Bpr316McrB3P"/>
</dbReference>
<name>E0RXS1_BUTPB</name>
<accession>E0RXS1</accession>
<dbReference type="Pfam" id="PF07728">
    <property type="entry name" value="AAA_5"/>
    <property type="match status" value="1"/>
</dbReference>
<dbReference type="Proteomes" id="UP000001299">
    <property type="component" value="Chromosome 1"/>
</dbReference>
<dbReference type="SUPFAM" id="SSF52540">
    <property type="entry name" value="P-loop containing nucleoside triphosphate hydrolases"/>
    <property type="match status" value="1"/>
</dbReference>
<keyword evidence="3" id="KW-1185">Reference proteome</keyword>
<dbReference type="AlphaFoldDB" id="E0RXS1"/>